<evidence type="ECO:0000313" key="5">
    <source>
        <dbReference type="EMBL" id="CAI8012438.1"/>
    </source>
</evidence>
<dbReference type="SUPFAM" id="SSF52540">
    <property type="entry name" value="P-loop containing nucleoside triphosphate hydrolases"/>
    <property type="match status" value="1"/>
</dbReference>
<organism evidence="5 6">
    <name type="scientific">Geodia barretti</name>
    <name type="common">Barrett's horny sponge</name>
    <dbReference type="NCBI Taxonomy" id="519541"/>
    <lineage>
        <taxon>Eukaryota</taxon>
        <taxon>Metazoa</taxon>
        <taxon>Porifera</taxon>
        <taxon>Demospongiae</taxon>
        <taxon>Heteroscleromorpha</taxon>
        <taxon>Tetractinellida</taxon>
        <taxon>Astrophorina</taxon>
        <taxon>Geodiidae</taxon>
        <taxon>Geodia</taxon>
    </lineage>
</organism>
<dbReference type="PANTHER" id="PTHR42781:SF4">
    <property type="entry name" value="SPERMIDINE_PUTRESCINE IMPORT ATP-BINDING PROTEIN POTA"/>
    <property type="match status" value="1"/>
</dbReference>
<dbReference type="InterPro" id="IPR027417">
    <property type="entry name" value="P-loop_NTPase"/>
</dbReference>
<comment type="caution">
    <text evidence="5">The sequence shown here is derived from an EMBL/GenBank/DDBJ whole genome shotgun (WGS) entry which is preliminary data.</text>
</comment>
<dbReference type="InterPro" id="IPR050093">
    <property type="entry name" value="ABC_SmlMolc_Importer"/>
</dbReference>
<dbReference type="InterPro" id="IPR008995">
    <property type="entry name" value="Mo/tungstate-bd_C_term_dom"/>
</dbReference>
<name>A0AA35RKK2_GEOBA</name>
<evidence type="ECO:0000259" key="4">
    <source>
        <dbReference type="PROSITE" id="PS50893"/>
    </source>
</evidence>
<gene>
    <name evidence="5" type="ORF">GBAR_LOCUS7982</name>
</gene>
<dbReference type="AlphaFoldDB" id="A0AA35RKK2"/>
<evidence type="ECO:0000256" key="3">
    <source>
        <dbReference type="ARBA" id="ARBA00022840"/>
    </source>
</evidence>
<dbReference type="Pfam" id="PF00005">
    <property type="entry name" value="ABC_tran"/>
    <property type="match status" value="1"/>
</dbReference>
<reference evidence="5" key="1">
    <citation type="submission" date="2023-03" db="EMBL/GenBank/DDBJ databases">
        <authorList>
            <person name="Steffen K."/>
            <person name="Cardenas P."/>
        </authorList>
    </citation>
    <scope>NUCLEOTIDE SEQUENCE</scope>
</reference>
<dbReference type="EMBL" id="CASHTH010001184">
    <property type="protein sequence ID" value="CAI8012438.1"/>
    <property type="molecule type" value="Genomic_DNA"/>
</dbReference>
<accession>A0AA35RKK2</accession>
<evidence type="ECO:0000256" key="1">
    <source>
        <dbReference type="ARBA" id="ARBA00022448"/>
    </source>
</evidence>
<proteinExistence type="predicted"/>
<dbReference type="SUPFAM" id="SSF50331">
    <property type="entry name" value="MOP-like"/>
    <property type="match status" value="1"/>
</dbReference>
<dbReference type="InterPro" id="IPR017871">
    <property type="entry name" value="ABC_transporter-like_CS"/>
</dbReference>
<keyword evidence="1" id="KW-0813">Transport</keyword>
<dbReference type="GO" id="GO:0005524">
    <property type="term" value="F:ATP binding"/>
    <property type="evidence" value="ECO:0007669"/>
    <property type="project" value="UniProtKB-KW"/>
</dbReference>
<dbReference type="Gene3D" id="3.40.50.300">
    <property type="entry name" value="P-loop containing nucleotide triphosphate hydrolases"/>
    <property type="match status" value="1"/>
</dbReference>
<keyword evidence="3 5" id="KW-0067">ATP-binding</keyword>
<evidence type="ECO:0000256" key="2">
    <source>
        <dbReference type="ARBA" id="ARBA00022741"/>
    </source>
</evidence>
<protein>
    <submittedName>
        <fullName evidence="5">Fe(3+) ions import ATP-binding protein FbpC</fullName>
    </submittedName>
</protein>
<dbReference type="GO" id="GO:0016887">
    <property type="term" value="F:ATP hydrolysis activity"/>
    <property type="evidence" value="ECO:0007669"/>
    <property type="project" value="InterPro"/>
</dbReference>
<keyword evidence="2" id="KW-0547">Nucleotide-binding</keyword>
<dbReference type="PROSITE" id="PS00211">
    <property type="entry name" value="ABC_TRANSPORTER_1"/>
    <property type="match status" value="1"/>
</dbReference>
<dbReference type="InterPro" id="IPR003593">
    <property type="entry name" value="AAA+_ATPase"/>
</dbReference>
<dbReference type="Proteomes" id="UP001174909">
    <property type="component" value="Unassembled WGS sequence"/>
</dbReference>
<dbReference type="InterPro" id="IPR003439">
    <property type="entry name" value="ABC_transporter-like_ATP-bd"/>
</dbReference>
<sequence>MDWEAQPGEILTLFGPSGSGKTTLLRAIAGLIRPQEGNIEIDGQVVFDSANKVWVPPHHRGIGFLTQNYHLFPHLTVAGNIGYGLSRGALAELQARVKELVDGFELTGLEDRRPHEISGGQQQRAALARALAPYPALMLLDEPFSSLDQELRRNLRRELRASLQEAKVPAILVTHDIEEAISIGDSIQVINNGKVEASGSPLEILGQPGQGRVARLVGVENLLQLNIAALHPQDGTMVCVGNSEEGLKLEVPISDVGKGERVTVGIRASDIILADAEPRGSSARNRLPGTVSDIQLRPPGYEW</sequence>
<feature type="domain" description="ABC transporter" evidence="4">
    <location>
        <begin position="1"/>
        <end position="217"/>
    </location>
</feature>
<dbReference type="PROSITE" id="PS50893">
    <property type="entry name" value="ABC_TRANSPORTER_2"/>
    <property type="match status" value="1"/>
</dbReference>
<dbReference type="PANTHER" id="PTHR42781">
    <property type="entry name" value="SPERMIDINE/PUTRESCINE IMPORT ATP-BINDING PROTEIN POTA"/>
    <property type="match status" value="1"/>
</dbReference>
<evidence type="ECO:0000313" key="6">
    <source>
        <dbReference type="Proteomes" id="UP001174909"/>
    </source>
</evidence>
<dbReference type="SMART" id="SM00382">
    <property type="entry name" value="AAA"/>
    <property type="match status" value="1"/>
</dbReference>
<keyword evidence="6" id="KW-1185">Reference proteome</keyword>